<dbReference type="AlphaFoldDB" id="A0A3N0YM49"/>
<protein>
    <submittedName>
        <fullName evidence="1">Uncharacterized protein</fullName>
    </submittedName>
</protein>
<organism evidence="1 2">
    <name type="scientific">Anabarilius grahami</name>
    <name type="common">Kanglang fish</name>
    <name type="synonym">Barilius grahami</name>
    <dbReference type="NCBI Taxonomy" id="495550"/>
    <lineage>
        <taxon>Eukaryota</taxon>
        <taxon>Metazoa</taxon>
        <taxon>Chordata</taxon>
        <taxon>Craniata</taxon>
        <taxon>Vertebrata</taxon>
        <taxon>Euteleostomi</taxon>
        <taxon>Actinopterygii</taxon>
        <taxon>Neopterygii</taxon>
        <taxon>Teleostei</taxon>
        <taxon>Ostariophysi</taxon>
        <taxon>Cypriniformes</taxon>
        <taxon>Xenocyprididae</taxon>
        <taxon>Xenocypridinae</taxon>
        <taxon>Xenocypridinae incertae sedis</taxon>
        <taxon>Anabarilius</taxon>
    </lineage>
</organism>
<name>A0A3N0YM49_ANAGA</name>
<accession>A0A3N0YM49</accession>
<sequence length="131" mass="15152">MYKRKSWNWICVRVFVREEPPLLKCGRHCRFFVGSVTALAVPNPASERRTGAIEELQILANWCRARGTGHRHRDISCQSVSEQTEVKHCIEPSSGRRTEALTGIGDVTLNEIKRLQFTQRLQRSYKRKSQI</sequence>
<comment type="caution">
    <text evidence="1">The sequence shown here is derived from an EMBL/GenBank/DDBJ whole genome shotgun (WGS) entry which is preliminary data.</text>
</comment>
<dbReference type="EMBL" id="RJVU01036813">
    <property type="protein sequence ID" value="ROL46808.1"/>
    <property type="molecule type" value="Genomic_DNA"/>
</dbReference>
<keyword evidence="2" id="KW-1185">Reference proteome</keyword>
<evidence type="ECO:0000313" key="2">
    <source>
        <dbReference type="Proteomes" id="UP000281406"/>
    </source>
</evidence>
<reference evidence="1 2" key="1">
    <citation type="submission" date="2018-10" db="EMBL/GenBank/DDBJ databases">
        <title>Genome assembly for a Yunnan-Guizhou Plateau 3E fish, Anabarilius grahami (Regan), and its evolutionary and genetic applications.</title>
        <authorList>
            <person name="Jiang W."/>
        </authorList>
    </citation>
    <scope>NUCLEOTIDE SEQUENCE [LARGE SCALE GENOMIC DNA]</scope>
    <source>
        <strain evidence="1">AG-KIZ</strain>
        <tissue evidence="1">Muscle</tissue>
    </source>
</reference>
<evidence type="ECO:0000313" key="1">
    <source>
        <dbReference type="EMBL" id="ROL46808.1"/>
    </source>
</evidence>
<dbReference type="Proteomes" id="UP000281406">
    <property type="component" value="Unassembled WGS sequence"/>
</dbReference>
<gene>
    <name evidence="1" type="ORF">DPX16_1445</name>
</gene>
<proteinExistence type="predicted"/>